<sequence>MPAAVRAFAENQPVSAIVEAVRSLLNSEPVGSEIWVALAWCLGILITAYALALRVYKRKTA</sequence>
<evidence type="ECO:0000256" key="1">
    <source>
        <dbReference type="SAM" id="Phobius"/>
    </source>
</evidence>
<keyword evidence="1" id="KW-0472">Membrane</keyword>
<gene>
    <name evidence="3" type="ORF">SDC9_49247</name>
</gene>
<protein>
    <recommendedName>
        <fullName evidence="2">ABC transmembrane type-2 domain-containing protein</fullName>
    </recommendedName>
</protein>
<dbReference type="AlphaFoldDB" id="A0A644WHK9"/>
<evidence type="ECO:0000313" key="3">
    <source>
        <dbReference type="EMBL" id="MPM02988.1"/>
    </source>
</evidence>
<dbReference type="InterPro" id="IPR047817">
    <property type="entry name" value="ABC2_TM_bact-type"/>
</dbReference>
<organism evidence="3">
    <name type="scientific">bioreactor metagenome</name>
    <dbReference type="NCBI Taxonomy" id="1076179"/>
    <lineage>
        <taxon>unclassified sequences</taxon>
        <taxon>metagenomes</taxon>
        <taxon>ecological metagenomes</taxon>
    </lineage>
</organism>
<accession>A0A644WHK9</accession>
<feature type="transmembrane region" description="Helical" evidence="1">
    <location>
        <begin position="34"/>
        <end position="56"/>
    </location>
</feature>
<reference evidence="3" key="1">
    <citation type="submission" date="2019-08" db="EMBL/GenBank/DDBJ databases">
        <authorList>
            <person name="Kucharzyk K."/>
            <person name="Murdoch R.W."/>
            <person name="Higgins S."/>
            <person name="Loffler F."/>
        </authorList>
    </citation>
    <scope>NUCLEOTIDE SEQUENCE</scope>
</reference>
<evidence type="ECO:0000259" key="2">
    <source>
        <dbReference type="PROSITE" id="PS51012"/>
    </source>
</evidence>
<comment type="caution">
    <text evidence="3">The sequence shown here is derived from an EMBL/GenBank/DDBJ whole genome shotgun (WGS) entry which is preliminary data.</text>
</comment>
<name>A0A644WHK9_9ZZZZ</name>
<proteinExistence type="predicted"/>
<dbReference type="EMBL" id="VSSQ01000914">
    <property type="protein sequence ID" value="MPM02988.1"/>
    <property type="molecule type" value="Genomic_DNA"/>
</dbReference>
<keyword evidence="1" id="KW-1133">Transmembrane helix</keyword>
<dbReference type="PROSITE" id="PS51012">
    <property type="entry name" value="ABC_TM2"/>
    <property type="match status" value="1"/>
</dbReference>
<keyword evidence="1" id="KW-0812">Transmembrane</keyword>
<feature type="domain" description="ABC transmembrane type-2" evidence="2">
    <location>
        <begin position="1"/>
        <end position="59"/>
    </location>
</feature>